<evidence type="ECO:0000259" key="1">
    <source>
        <dbReference type="Pfam" id="PF23291"/>
    </source>
</evidence>
<evidence type="ECO:0000313" key="2">
    <source>
        <dbReference type="EMBL" id="MBX51574.1"/>
    </source>
</evidence>
<dbReference type="EMBL" id="GGEC01071090">
    <property type="protein sequence ID" value="MBX51574.1"/>
    <property type="molecule type" value="Transcribed_RNA"/>
</dbReference>
<dbReference type="InterPro" id="IPR041977">
    <property type="entry name" value="KOW_Spt5_4"/>
</dbReference>
<reference evidence="2" key="1">
    <citation type="submission" date="2018-02" db="EMBL/GenBank/DDBJ databases">
        <title>Rhizophora mucronata_Transcriptome.</title>
        <authorList>
            <person name="Meera S.P."/>
            <person name="Sreeshan A."/>
            <person name="Augustine A."/>
        </authorList>
    </citation>
    <scope>NUCLEOTIDE SEQUENCE</scope>
    <source>
        <tissue evidence="2">Leaf</tissue>
    </source>
</reference>
<accession>A0A2P2P9Y7</accession>
<feature type="domain" description="Spt5 KOW" evidence="1">
    <location>
        <begin position="5"/>
        <end position="27"/>
    </location>
</feature>
<dbReference type="AlphaFoldDB" id="A0A2P2P9Y7"/>
<proteinExistence type="predicted"/>
<protein>
    <recommendedName>
        <fullName evidence="1">Spt5 KOW domain-containing protein</fullName>
    </recommendedName>
</protein>
<name>A0A2P2P9Y7_RHIMU</name>
<dbReference type="Pfam" id="PF23291">
    <property type="entry name" value="KOW4_SPT5"/>
    <property type="match status" value="1"/>
</dbReference>
<sequence length="30" mass="3398">MKFTALDHRKKTISINDTVMVLEGPLKACH</sequence>
<organism evidence="2">
    <name type="scientific">Rhizophora mucronata</name>
    <name type="common">Asiatic mangrove</name>
    <dbReference type="NCBI Taxonomy" id="61149"/>
    <lineage>
        <taxon>Eukaryota</taxon>
        <taxon>Viridiplantae</taxon>
        <taxon>Streptophyta</taxon>
        <taxon>Embryophyta</taxon>
        <taxon>Tracheophyta</taxon>
        <taxon>Spermatophyta</taxon>
        <taxon>Magnoliopsida</taxon>
        <taxon>eudicotyledons</taxon>
        <taxon>Gunneridae</taxon>
        <taxon>Pentapetalae</taxon>
        <taxon>rosids</taxon>
        <taxon>fabids</taxon>
        <taxon>Malpighiales</taxon>
        <taxon>Rhizophoraceae</taxon>
        <taxon>Rhizophora</taxon>
    </lineage>
</organism>